<evidence type="ECO:0000313" key="2">
    <source>
        <dbReference type="Proteomes" id="UP000075578"/>
    </source>
</evidence>
<gene>
    <name evidence="1" type="ORF">AMQ74_00290</name>
</gene>
<protein>
    <recommendedName>
        <fullName evidence="3">Serine/threonine protein kinase</fullName>
    </recommendedName>
</protein>
<dbReference type="Proteomes" id="UP000075578">
    <property type="component" value="Unassembled WGS sequence"/>
</dbReference>
<reference evidence="1 2" key="1">
    <citation type="journal article" date="2016" name="ISME J.">
        <title>Chasing the elusive Euryarchaeota class WSA2: genomes reveal a uniquely fastidious methyl-reducing methanogen.</title>
        <authorList>
            <person name="Nobu M.K."/>
            <person name="Narihiro T."/>
            <person name="Kuroda K."/>
            <person name="Mei R."/>
            <person name="Liu W.T."/>
        </authorList>
    </citation>
    <scope>NUCLEOTIDE SEQUENCE [LARGE SCALE GENOMIC DNA]</scope>
    <source>
        <strain evidence="1">U1lsi0528_Bin089</strain>
    </source>
</reference>
<evidence type="ECO:0000313" key="1">
    <source>
        <dbReference type="EMBL" id="KYC53790.1"/>
    </source>
</evidence>
<dbReference type="AlphaFoldDB" id="A0A150J9B3"/>
<name>A0A150J9B3_9EURY</name>
<evidence type="ECO:0008006" key="3">
    <source>
        <dbReference type="Google" id="ProtNLM"/>
    </source>
</evidence>
<dbReference type="SUPFAM" id="SSF56112">
    <property type="entry name" value="Protein kinase-like (PK-like)"/>
    <property type="match status" value="1"/>
</dbReference>
<comment type="caution">
    <text evidence="1">The sequence shown here is derived from an EMBL/GenBank/DDBJ whole genome shotgun (WGS) entry which is preliminary data.</text>
</comment>
<dbReference type="InterPro" id="IPR011009">
    <property type="entry name" value="Kinase-like_dom_sf"/>
</dbReference>
<organism evidence="1 2">
    <name type="scientific">Candidatus Methanofastidiosum methylothiophilum</name>
    <dbReference type="NCBI Taxonomy" id="1705564"/>
    <lineage>
        <taxon>Archaea</taxon>
        <taxon>Methanobacteriati</taxon>
        <taxon>Methanobacteriota</taxon>
        <taxon>Stenosarchaea group</taxon>
        <taxon>Candidatus Methanofastidiosia</taxon>
        <taxon>Candidatus Methanofastidiosales</taxon>
        <taxon>Candidatus Methanofastidiosaceae</taxon>
        <taxon>Candidatus Methanofastidiosum</taxon>
    </lineage>
</organism>
<accession>A0A150J9B3</accession>
<sequence length="229" mass="26533">MFTPLKDIKSLDYPIYSIERASEIKKSLFEKGINEIYSFGKKEIGVDRAIGKGVTSIVFLGSYKDKKAIIKIERSDSRRRGSIKKEAFFLSKANEKGVGPKIYESGENYIIMEFIEGPLLIERKFDKNDIFDIARQCHLLDILGIDHRQIQGGKHIICADRNVIIDFEKAHYSKTPRNLTSFLSMCFLSDCLIRERIKELFQYDDDLIKTLLKEYKANYNIDELISKIQ</sequence>
<dbReference type="Gene3D" id="1.10.510.10">
    <property type="entry name" value="Transferase(Phosphotransferase) domain 1"/>
    <property type="match status" value="1"/>
</dbReference>
<proteinExistence type="predicted"/>
<dbReference type="EMBL" id="LNGD01000009">
    <property type="protein sequence ID" value="KYC53790.1"/>
    <property type="molecule type" value="Genomic_DNA"/>
</dbReference>